<feature type="compositionally biased region" description="Low complexity" evidence="5">
    <location>
        <begin position="74"/>
        <end position="89"/>
    </location>
</feature>
<dbReference type="InterPro" id="IPR000789">
    <property type="entry name" value="Cyclin-dep_kinase_reg-sub"/>
</dbReference>
<feature type="region of interest" description="Disordered" evidence="5">
    <location>
        <begin position="1"/>
        <end position="96"/>
    </location>
</feature>
<evidence type="ECO:0000256" key="3">
    <source>
        <dbReference type="ARBA" id="ARBA00023306"/>
    </source>
</evidence>
<evidence type="ECO:0000313" key="6">
    <source>
        <dbReference type="EMBL" id="KAF9330310.1"/>
    </source>
</evidence>
<feature type="region of interest" description="Disordered" evidence="5">
    <location>
        <begin position="125"/>
        <end position="195"/>
    </location>
</feature>
<dbReference type="Pfam" id="PF01111">
    <property type="entry name" value="CKS"/>
    <property type="match status" value="1"/>
</dbReference>
<sequence>MDPDYGDQENIRPRPRAAIVGDPRAQMIRDKDSSSSSSSSSHPHHHHQPALQRRPSARTELLERSRPQGTRPVSSSSSSQAGTHQQQQQIGEAYAPLVRKRPVYAMEEDSFSHKTEPLEQAREQLKQTHAGKSAARVVSRVDAPKKQRREAVPRGAGQQQQQQQQAQQNGSQAARQRAGSSTQKQGEEDLTEEELKEVDRKRRHYLRQCAEDISYGTTYVDSAYEYRNVILPKAMFQWLPRNYFVNLETAGYTLKLLSEPQWRAIGLQMSHGWEHYMQHAPEPHIMPFRRDLETSKRVRHEQKLAAARQKKEEGAKIKTERP</sequence>
<dbReference type="Proteomes" id="UP000696485">
    <property type="component" value="Unassembled WGS sequence"/>
</dbReference>
<dbReference type="Gene3D" id="3.30.170.10">
    <property type="entry name" value="Cyclin-dependent kinase, regulatory subunit"/>
    <property type="match status" value="1"/>
</dbReference>
<evidence type="ECO:0000256" key="4">
    <source>
        <dbReference type="RuleBase" id="RU311113"/>
    </source>
</evidence>
<evidence type="ECO:0000256" key="5">
    <source>
        <dbReference type="SAM" id="MobiDB-lite"/>
    </source>
</evidence>
<reference evidence="6" key="1">
    <citation type="journal article" date="2020" name="Fungal Divers.">
        <title>Resolving the Mortierellaceae phylogeny through synthesis of multi-gene phylogenetics and phylogenomics.</title>
        <authorList>
            <person name="Vandepol N."/>
            <person name="Liber J."/>
            <person name="Desiro A."/>
            <person name="Na H."/>
            <person name="Kennedy M."/>
            <person name="Barry K."/>
            <person name="Grigoriev I.V."/>
            <person name="Miller A.N."/>
            <person name="O'Donnell K."/>
            <person name="Stajich J.E."/>
            <person name="Bonito G."/>
        </authorList>
    </citation>
    <scope>NUCLEOTIDE SEQUENCE</scope>
    <source>
        <strain evidence="6">NVP1</strain>
    </source>
</reference>
<feature type="compositionally biased region" description="Basic and acidic residues" evidence="5">
    <location>
        <begin position="142"/>
        <end position="152"/>
    </location>
</feature>
<name>A0A9P5VLE9_9FUNG</name>
<dbReference type="SMART" id="SM01084">
    <property type="entry name" value="CKS"/>
    <property type="match status" value="1"/>
</dbReference>
<dbReference type="AlphaFoldDB" id="A0A9P5VLE9"/>
<organism evidence="6 7">
    <name type="scientific">Podila minutissima</name>
    <dbReference type="NCBI Taxonomy" id="64525"/>
    <lineage>
        <taxon>Eukaryota</taxon>
        <taxon>Fungi</taxon>
        <taxon>Fungi incertae sedis</taxon>
        <taxon>Mucoromycota</taxon>
        <taxon>Mortierellomycotina</taxon>
        <taxon>Mortierellomycetes</taxon>
        <taxon>Mortierellales</taxon>
        <taxon>Mortierellaceae</taxon>
        <taxon>Podila</taxon>
    </lineage>
</organism>
<gene>
    <name evidence="6" type="ORF">BG006_006728</name>
</gene>
<protein>
    <recommendedName>
        <fullName evidence="4">Cyclin-dependent kinases regulatory subunit</fullName>
    </recommendedName>
</protein>
<comment type="caution">
    <text evidence="6">The sequence shown here is derived from an EMBL/GenBank/DDBJ whole genome shotgun (WGS) entry which is preliminary data.</text>
</comment>
<keyword evidence="2 4" id="KW-0132">Cell division</keyword>
<feature type="compositionally biased region" description="Low complexity" evidence="5">
    <location>
        <begin position="154"/>
        <end position="179"/>
    </location>
</feature>
<evidence type="ECO:0000256" key="2">
    <source>
        <dbReference type="ARBA" id="ARBA00022618"/>
    </source>
</evidence>
<feature type="region of interest" description="Disordered" evidence="5">
    <location>
        <begin position="297"/>
        <end position="322"/>
    </location>
</feature>
<keyword evidence="7" id="KW-1185">Reference proteome</keyword>
<dbReference type="GO" id="GO:0016538">
    <property type="term" value="F:cyclin-dependent protein serine/threonine kinase regulator activity"/>
    <property type="evidence" value="ECO:0007669"/>
    <property type="project" value="InterPro"/>
</dbReference>
<dbReference type="PRINTS" id="PR00296">
    <property type="entry name" value="CYCLINKINASE"/>
</dbReference>
<proteinExistence type="inferred from homology"/>
<evidence type="ECO:0000313" key="7">
    <source>
        <dbReference type="Proteomes" id="UP000696485"/>
    </source>
</evidence>
<dbReference type="InterPro" id="IPR036858">
    <property type="entry name" value="Cyclin-dep_kinase_reg-sub_sf"/>
</dbReference>
<evidence type="ECO:0000256" key="1">
    <source>
        <dbReference type="ARBA" id="ARBA00007782"/>
    </source>
</evidence>
<dbReference type="GO" id="GO:0051301">
    <property type="term" value="P:cell division"/>
    <property type="evidence" value="ECO:0007669"/>
    <property type="project" value="UniProtKB-UniRule"/>
</dbReference>
<comment type="similarity">
    <text evidence="1 4">Belongs to the CKS family.</text>
</comment>
<feature type="compositionally biased region" description="Basic and acidic residues" evidence="5">
    <location>
        <begin position="309"/>
        <end position="322"/>
    </location>
</feature>
<dbReference type="PANTHER" id="PTHR23415">
    <property type="entry name" value="CYCLIN-DEPENDENT KINASES REGULATORY SUBUNIT/60S RIBOSOME SUBUNIT BIOGENESIS PROTEIN NIP7"/>
    <property type="match status" value="1"/>
</dbReference>
<comment type="function">
    <text evidence="4">Binds to the catalytic subunit of the cyclin dependent kinases and is essential for their biological function.</text>
</comment>
<dbReference type="SUPFAM" id="SSF55637">
    <property type="entry name" value="Cell cycle regulatory proteins"/>
    <property type="match status" value="1"/>
</dbReference>
<keyword evidence="3 4" id="KW-0131">Cell cycle</keyword>
<accession>A0A9P5VLE9</accession>
<dbReference type="EMBL" id="JAAAUY010000406">
    <property type="protein sequence ID" value="KAF9330310.1"/>
    <property type="molecule type" value="Genomic_DNA"/>
</dbReference>